<dbReference type="AlphaFoldDB" id="A0A4R0RM51"/>
<dbReference type="Pfam" id="PF13604">
    <property type="entry name" value="AAA_30"/>
    <property type="match status" value="1"/>
</dbReference>
<protein>
    <recommendedName>
        <fullName evidence="6">DNA2/NAM7 helicase-like C-terminal domain-containing protein</fullName>
    </recommendedName>
</protein>
<dbReference type="GO" id="GO:0043139">
    <property type="term" value="F:5'-3' DNA helicase activity"/>
    <property type="evidence" value="ECO:0007669"/>
    <property type="project" value="TreeGrafter"/>
</dbReference>
<dbReference type="PANTHER" id="PTHR43788">
    <property type="entry name" value="DNA2/NAM7 HELICASE FAMILY MEMBER"/>
    <property type="match status" value="1"/>
</dbReference>
<proteinExistence type="predicted"/>
<gene>
    <name evidence="7" type="ORF">EIP91_001642</name>
</gene>
<feature type="domain" description="DNA2/NAM7 helicase-like C-terminal" evidence="6">
    <location>
        <begin position="562"/>
        <end position="718"/>
    </location>
</feature>
<evidence type="ECO:0000313" key="7">
    <source>
        <dbReference type="EMBL" id="TCD66239.1"/>
    </source>
</evidence>
<feature type="compositionally biased region" description="Basic and acidic residues" evidence="5">
    <location>
        <begin position="762"/>
        <end position="775"/>
    </location>
</feature>
<dbReference type="STRING" id="92696.A0A4R0RM51"/>
<evidence type="ECO:0000256" key="5">
    <source>
        <dbReference type="SAM" id="MobiDB-lite"/>
    </source>
</evidence>
<evidence type="ECO:0000313" key="8">
    <source>
        <dbReference type="Proteomes" id="UP000292702"/>
    </source>
</evidence>
<keyword evidence="8" id="KW-1185">Reference proteome</keyword>
<keyword evidence="1" id="KW-0547">Nucleotide-binding</keyword>
<dbReference type="InterPro" id="IPR050534">
    <property type="entry name" value="Coronavir_polyprotein_1ab"/>
</dbReference>
<dbReference type="EMBL" id="RWJN01000144">
    <property type="protein sequence ID" value="TCD66239.1"/>
    <property type="molecule type" value="Genomic_DNA"/>
</dbReference>
<sequence>MPKTCLFQHVNQHIIPSTSPRIFVHTASTHDIHVAACMVAELDRRVLGIALKLSDTTGRVEAIALASGPYVYHIRVPSDSSIARYGALSDVLDGRFGVLCGYQMARIALHVHRDLGLECSGVELGDILPNSGLRLCAPAELVARRITPSASAREVNEVWFGAAANSVENTCLRAWLSTQIAERSVREVHDARIVCTRWLHAEHLAVLGRMVLNMELLEASKPTKMDNEFDAVEMADGQVVIQNSRYKTRVRASRRTEVVLDTKHGELVGRAVRVEGRQTSVHLLGGRFRGGVERVRVLGREEVSMSESVRDMFLLHVLREEIRLRDRPFIDMLWFAGSSGAGQTDEEEEEKVLGMKEFEGLNVSQCRVAAAMISKKEPLVIVQGPPGTGKTTTIAAAVAYWQSVNAPVWVVARSNVAVRNIARSLLSNNISGFKLLVSKEFYFEWHEEIYARLRNHLIRSNDLVLDPVVVERQMGSAQVVLCTLSMLSNIALDDARLFHLVPMERLVVDEASQIDTFEFMHIFHKFRHLRKVCLFGDPQQLPPFGQEKAPGIRSIFDFTHLKSSSFFLNVQYRMPTQLGHFISEHVYNSQIESEHWLKDTSCVAFVDVAAGHEEKCGTSHINKAEAEVIVDLVRHYYRDRDFCVITPYDAQRALIQRRLKAEQLPSDRVFNVDSFQGHEAAYVLISAVRTVNPGFLRSQTRMNVMLTRCEAGMVVVTRRSFVETQDTLLGKLARWWERKSEESGGKVWFEAREIRGGKERRLPGVDWRGAGRTEGVEGMIPEVEMKVEPPPTPAQRLQLRSPSSPSSSGSTRPCSSSNISIVWDPPDTVPACHHPAADSDRPHSEPEQPSRWLAAALRLHDFNVTPRYQRPEEPSQWLAAALSLQDAKPDRKSPTSMGRGGNEESAKENYGHCDDDERGMSKGYEDMDVDVDWD</sequence>
<keyword evidence="3" id="KW-0347">Helicase</keyword>
<dbReference type="CDD" id="cd17934">
    <property type="entry name" value="DEXXQc_Upf1-like"/>
    <property type="match status" value="1"/>
</dbReference>
<keyword evidence="2" id="KW-0378">Hydrolase</keyword>
<dbReference type="Gene3D" id="3.40.50.300">
    <property type="entry name" value="P-loop containing nucleotide triphosphate hydrolases"/>
    <property type="match status" value="2"/>
</dbReference>
<dbReference type="Proteomes" id="UP000292702">
    <property type="component" value="Unassembled WGS sequence"/>
</dbReference>
<evidence type="ECO:0000256" key="4">
    <source>
        <dbReference type="ARBA" id="ARBA00022840"/>
    </source>
</evidence>
<evidence type="ECO:0000256" key="1">
    <source>
        <dbReference type="ARBA" id="ARBA00022741"/>
    </source>
</evidence>
<evidence type="ECO:0000259" key="6">
    <source>
        <dbReference type="Pfam" id="PF13087"/>
    </source>
</evidence>
<evidence type="ECO:0000256" key="3">
    <source>
        <dbReference type="ARBA" id="ARBA00022806"/>
    </source>
</evidence>
<comment type="caution">
    <text evidence="7">The sequence shown here is derived from an EMBL/GenBank/DDBJ whole genome shotgun (WGS) entry which is preliminary data.</text>
</comment>
<dbReference type="GO" id="GO:0005524">
    <property type="term" value="F:ATP binding"/>
    <property type="evidence" value="ECO:0007669"/>
    <property type="project" value="UniProtKB-KW"/>
</dbReference>
<dbReference type="CDD" id="cd18808">
    <property type="entry name" value="SF1_C_Upf1"/>
    <property type="match status" value="1"/>
</dbReference>
<dbReference type="InterPro" id="IPR041679">
    <property type="entry name" value="DNA2/NAM7-like_C"/>
</dbReference>
<evidence type="ECO:0000256" key="2">
    <source>
        <dbReference type="ARBA" id="ARBA00022801"/>
    </source>
</evidence>
<name>A0A4R0RM51_9APHY</name>
<accession>A0A4R0RM51</accession>
<keyword evidence="4" id="KW-0067">ATP-binding</keyword>
<reference evidence="7 8" key="1">
    <citation type="submission" date="2018-11" db="EMBL/GenBank/DDBJ databases">
        <title>Genome assembly of Steccherinum ochraceum LE-BIN_3174, the white-rot fungus of the Steccherinaceae family (The Residual Polyporoid clade, Polyporales, Basidiomycota).</title>
        <authorList>
            <person name="Fedorova T.V."/>
            <person name="Glazunova O.A."/>
            <person name="Landesman E.O."/>
            <person name="Moiseenko K.V."/>
            <person name="Psurtseva N.V."/>
            <person name="Savinova O.S."/>
            <person name="Shakhova N.V."/>
            <person name="Tyazhelova T.V."/>
            <person name="Vasina D.V."/>
        </authorList>
    </citation>
    <scope>NUCLEOTIDE SEQUENCE [LARGE SCALE GENOMIC DNA]</scope>
    <source>
        <strain evidence="7 8">LE-BIN_3174</strain>
    </source>
</reference>
<dbReference type="InterPro" id="IPR047187">
    <property type="entry name" value="SF1_C_Upf1"/>
</dbReference>
<dbReference type="SUPFAM" id="SSF52540">
    <property type="entry name" value="P-loop containing nucleoside triphosphate hydrolases"/>
    <property type="match status" value="1"/>
</dbReference>
<feature type="compositionally biased region" description="Basic and acidic residues" evidence="5">
    <location>
        <begin position="901"/>
        <end position="925"/>
    </location>
</feature>
<feature type="region of interest" description="Disordered" evidence="5">
    <location>
        <begin position="762"/>
        <end position="849"/>
    </location>
</feature>
<dbReference type="PANTHER" id="PTHR43788:SF8">
    <property type="entry name" value="DNA-BINDING PROTEIN SMUBP-2"/>
    <property type="match status" value="1"/>
</dbReference>
<feature type="region of interest" description="Disordered" evidence="5">
    <location>
        <begin position="867"/>
        <end position="934"/>
    </location>
</feature>
<dbReference type="OrthoDB" id="6513042at2759"/>
<feature type="compositionally biased region" description="Basic and acidic residues" evidence="5">
    <location>
        <begin position="835"/>
        <end position="848"/>
    </location>
</feature>
<organism evidence="7 8">
    <name type="scientific">Steccherinum ochraceum</name>
    <dbReference type="NCBI Taxonomy" id="92696"/>
    <lineage>
        <taxon>Eukaryota</taxon>
        <taxon>Fungi</taxon>
        <taxon>Dikarya</taxon>
        <taxon>Basidiomycota</taxon>
        <taxon>Agaricomycotina</taxon>
        <taxon>Agaricomycetes</taxon>
        <taxon>Polyporales</taxon>
        <taxon>Steccherinaceae</taxon>
        <taxon>Steccherinum</taxon>
    </lineage>
</organism>
<dbReference type="GO" id="GO:0016787">
    <property type="term" value="F:hydrolase activity"/>
    <property type="evidence" value="ECO:0007669"/>
    <property type="project" value="UniProtKB-KW"/>
</dbReference>
<dbReference type="Pfam" id="PF13087">
    <property type="entry name" value="AAA_12"/>
    <property type="match status" value="1"/>
</dbReference>
<dbReference type="InterPro" id="IPR027417">
    <property type="entry name" value="P-loop_NTPase"/>
</dbReference>
<feature type="compositionally biased region" description="Low complexity" evidence="5">
    <location>
        <begin position="801"/>
        <end position="817"/>
    </location>
</feature>